<keyword evidence="2" id="KW-0732">Signal</keyword>
<feature type="domain" description="InvasinE Adhesion" evidence="4">
    <location>
        <begin position="316"/>
        <end position="445"/>
    </location>
</feature>
<accession>A0A828U6F4</accession>
<evidence type="ECO:0000259" key="4">
    <source>
        <dbReference type="Pfam" id="PF05689"/>
    </source>
</evidence>
<gene>
    <name evidence="5" type="ORF">ECDEC2D_2999</name>
</gene>
<dbReference type="RefSeq" id="WP_000398889.1">
    <property type="nucleotide sequence ID" value="NZ_AIFC01000024.1"/>
</dbReference>
<feature type="chain" id="PRO_5033007496" description="RatA-like protein" evidence="2">
    <location>
        <begin position="27"/>
        <end position="760"/>
    </location>
</feature>
<comment type="caution">
    <text evidence="5">The sequence shown here is derived from an EMBL/GenBank/DDBJ whole genome shotgun (WGS) entry which is preliminary data.</text>
</comment>
<organism evidence="5 6">
    <name type="scientific">Escherichia coli DEC2D</name>
    <dbReference type="NCBI Taxonomy" id="868141"/>
    <lineage>
        <taxon>Bacteria</taxon>
        <taxon>Pseudomonadati</taxon>
        <taxon>Pseudomonadota</taxon>
        <taxon>Gammaproteobacteria</taxon>
        <taxon>Enterobacterales</taxon>
        <taxon>Enterobacteriaceae</taxon>
        <taxon>Escherichia</taxon>
    </lineage>
</organism>
<dbReference type="EMBL" id="AIFC01000024">
    <property type="protein sequence ID" value="EHU44177.1"/>
    <property type="molecule type" value="Genomic_DNA"/>
</dbReference>
<protein>
    <recommendedName>
        <fullName evidence="7">RatA-like protein</fullName>
    </recommendedName>
</protein>
<dbReference type="Pfam" id="PF05689">
    <property type="entry name" value="InvE_AD"/>
    <property type="match status" value="2"/>
</dbReference>
<feature type="signal peptide" evidence="2">
    <location>
        <begin position="1"/>
        <end position="26"/>
    </location>
</feature>
<evidence type="ECO:0008006" key="7">
    <source>
        <dbReference type="Google" id="ProtNLM"/>
    </source>
</evidence>
<feature type="region of interest" description="Disordered" evidence="1">
    <location>
        <begin position="237"/>
        <end position="257"/>
    </location>
</feature>
<feature type="domain" description="InvasinE Adhesion" evidence="4">
    <location>
        <begin position="621"/>
        <end position="741"/>
    </location>
</feature>
<dbReference type="InterPro" id="IPR008541">
    <property type="entry name" value="InvE_AD"/>
</dbReference>
<evidence type="ECO:0000313" key="5">
    <source>
        <dbReference type="EMBL" id="EHU44177.1"/>
    </source>
</evidence>
<sequence>MEGNFRLKTSVSCILLSMCAAFPVQADNSGIWQSENQTTGKLNGTPPTAESVSVPVYQGSTKLDPATTTAIVATALPKAFSADTTPEKLYLTNPSDAEGDRFDDIPQLSWLNDVAPDVSLVWAKADKPNEPLNPQPNIALSFCEQNLSGQLVVWPKVDSNSAATLLLHTTSGVPDNGPVSLANTKFPLNVAAAVATPIAASISAAKAKVGETITLTLTVKDCDGNLKAGTPFTVRRGVPTNRQNVANDTGAPVSLGGTVMTDTTTEYKGVTGEGGIATIAVTQNEGIGVKTPLYITATGMSTPLTQDVTFTVITSPDSTLANMWGHMSETFKASNGIVFKRPRLATEVQNPFKSVLESNESWVLVRNNHLETAVEKRGGCGPGGSLNVPTQQNLNSLIDAYPDGVKAKTGLPVSANYHSKTSDSAVVSSRNFLMVNLSNRSTTSDQFVPDPVTVNGFLVMCQQTTNPKITKYKLINPSDMVSVVGFNHGSNSRGTFNAFKGKTVGKQSVKVRLQAVDGSGKGVPYAPGTMTYRYPISRQGNKSGVADMTIVNSTQKTHSIDEMRYYYATADKSGFFEFTLAQNTNGLGSLHDIYIQNDKSDLSERTAQGSMPVIFETITSPDTPDAEFWGYMEDTLTLNGRTFNRPKLFSELPNAGDSYKFASDRLGMQVAENWAMVTSSQAAIGSGGCAADKYPTVADLSALRAEVDFLHVYYLKGGWPAGNGNKGYWTNNPTSITQWMNMLTGGLEYGAQSSLQICAQ</sequence>
<feature type="domain" description="Bacterial Immunoglobulin-like 21" evidence="3">
    <location>
        <begin position="210"/>
        <end position="313"/>
    </location>
</feature>
<reference evidence="5 6" key="1">
    <citation type="journal article" date="2012" name="J. Bacteriol.">
        <title>Draft Genome Sequences of the Diarrheagenic Escherichia coli Collection.</title>
        <authorList>
            <person name="Hazen T.H."/>
            <person name="Sahl J.W."/>
            <person name="Redman J.C."/>
            <person name="Morris C.R."/>
            <person name="Daugherty S.C."/>
            <person name="Chibucos M.C."/>
            <person name="Sengamalay N.A."/>
            <person name="Fraser-Liggett C.M."/>
            <person name="Steinsland H."/>
            <person name="Whittam T.S."/>
            <person name="Whittam B."/>
            <person name="Manning S.D."/>
            <person name="Rasko D.A."/>
        </authorList>
    </citation>
    <scope>NUCLEOTIDE SEQUENCE [LARGE SCALE GENOMIC DNA]</scope>
    <source>
        <strain evidence="5 6">DEC2D</strain>
    </source>
</reference>
<evidence type="ECO:0000256" key="1">
    <source>
        <dbReference type="SAM" id="MobiDB-lite"/>
    </source>
</evidence>
<evidence type="ECO:0000259" key="3">
    <source>
        <dbReference type="Pfam" id="PF05688"/>
    </source>
</evidence>
<evidence type="ECO:0000256" key="2">
    <source>
        <dbReference type="SAM" id="SignalP"/>
    </source>
</evidence>
<dbReference type="Proteomes" id="UP000005272">
    <property type="component" value="Unassembled WGS sequence"/>
</dbReference>
<dbReference type="AlphaFoldDB" id="A0A828U6F4"/>
<evidence type="ECO:0000313" key="6">
    <source>
        <dbReference type="Proteomes" id="UP000005272"/>
    </source>
</evidence>
<proteinExistence type="predicted"/>
<dbReference type="InterPro" id="IPR008542">
    <property type="entry name" value="BIg21"/>
</dbReference>
<name>A0A828U6F4_ECOLX</name>
<dbReference type="Pfam" id="PF05688">
    <property type="entry name" value="BIg21"/>
    <property type="match status" value="1"/>
</dbReference>
<dbReference type="SMR" id="A0A828U6F4"/>